<name>A0ACC0VEP1_9HYPO</name>
<accession>A0ACC0VEP1</accession>
<gene>
    <name evidence="1" type="ORF">N3K66_000834</name>
</gene>
<keyword evidence="2" id="KW-1185">Reference proteome</keyword>
<comment type="caution">
    <text evidence="1">The sequence shown here is derived from an EMBL/GenBank/DDBJ whole genome shotgun (WGS) entry which is preliminary data.</text>
</comment>
<sequence length="478" mass="49529">MGDVMEKAEGFGGNDNARREKNELGAVGAGNGHMSDGKIAEADEAAMAANESVSKNGDDSPGSSDGAPASAPVPAASPPNGGLQAWLQVFGSFCLYFNTWGLTASFGTFQAIYETDRLADRSSFQVSVIGSLQIFLMVSLGAAAGPLYDAGYFRHLLGAGTLLIVAGSLAQSFCASYWQFVLVQGAVVGAGCGCLCLLGTALPSLWFTTRLPLANGLAATGSGLGGVILPIMVREVNARAGLGWAARSLAFTSLLLLGLANLVLRQPPWSAPKRKARAIVDTTALRDAPFLLFVLGCFAVDLGIFTPFVHVQAYALRHAVASPRLSLYLLAIANAGGILGRVLPVLLARRLGAMNLMVATAAGLAATALGLLSADTLPRLLAAVVVFGFLMGTLFALMPTVFVALTPDPKLIGTRFGMAFAAMSVGMLFGPPIAGVFVDRWDYHAAWTWSGSTIAAGGCLIVVARMAKSRQLGGSQII</sequence>
<evidence type="ECO:0000313" key="2">
    <source>
        <dbReference type="Proteomes" id="UP001163324"/>
    </source>
</evidence>
<organism evidence="1 2">
    <name type="scientific">Trichothecium roseum</name>
    <dbReference type="NCBI Taxonomy" id="47278"/>
    <lineage>
        <taxon>Eukaryota</taxon>
        <taxon>Fungi</taxon>
        <taxon>Dikarya</taxon>
        <taxon>Ascomycota</taxon>
        <taxon>Pezizomycotina</taxon>
        <taxon>Sordariomycetes</taxon>
        <taxon>Hypocreomycetidae</taxon>
        <taxon>Hypocreales</taxon>
        <taxon>Hypocreales incertae sedis</taxon>
        <taxon>Trichothecium</taxon>
    </lineage>
</organism>
<dbReference type="EMBL" id="CM047940">
    <property type="protein sequence ID" value="KAI9904305.1"/>
    <property type="molecule type" value="Genomic_DNA"/>
</dbReference>
<reference evidence="1" key="1">
    <citation type="submission" date="2022-10" db="EMBL/GenBank/DDBJ databases">
        <title>Complete Genome of Trichothecium roseum strain YXFP-22015, a Plant Pathogen Isolated from Citrus.</title>
        <authorList>
            <person name="Wang Y."/>
            <person name="Zhu L."/>
        </authorList>
    </citation>
    <scope>NUCLEOTIDE SEQUENCE</scope>
    <source>
        <strain evidence="1">YXFP-22015</strain>
    </source>
</reference>
<dbReference type="Proteomes" id="UP001163324">
    <property type="component" value="Chromosome 1"/>
</dbReference>
<protein>
    <submittedName>
        <fullName evidence="1">Uncharacterized protein</fullName>
    </submittedName>
</protein>
<evidence type="ECO:0000313" key="1">
    <source>
        <dbReference type="EMBL" id="KAI9904305.1"/>
    </source>
</evidence>
<proteinExistence type="predicted"/>